<feature type="compositionally biased region" description="Polar residues" evidence="11">
    <location>
        <begin position="13"/>
        <end position="36"/>
    </location>
</feature>
<keyword evidence="2 15" id="KW-0808">Transferase</keyword>
<proteinExistence type="inferred from homology"/>
<feature type="domain" description="GHMP kinase C-terminal" evidence="13">
    <location>
        <begin position="325"/>
        <end position="403"/>
    </location>
</feature>
<evidence type="ECO:0000256" key="2">
    <source>
        <dbReference type="ARBA" id="ARBA00022679"/>
    </source>
</evidence>
<gene>
    <name evidence="15" type="primary">galK</name>
    <name evidence="15" type="ORF">SAMEA4412665_00309</name>
</gene>
<dbReference type="Pfam" id="PF00288">
    <property type="entry name" value="GHMP_kinases_N"/>
    <property type="match status" value="1"/>
</dbReference>
<dbReference type="InterPro" id="IPR019539">
    <property type="entry name" value="GalKase_N"/>
</dbReference>
<evidence type="ECO:0000256" key="6">
    <source>
        <dbReference type="ARBA" id="ARBA00022840"/>
    </source>
</evidence>
<dbReference type="InterPro" id="IPR006203">
    <property type="entry name" value="GHMP_knse_ATP-bd_CS"/>
</dbReference>
<keyword evidence="8" id="KW-0299">Galactose metabolism</keyword>
<keyword evidence="4" id="KW-0547">Nucleotide-binding</keyword>
<evidence type="ECO:0000256" key="3">
    <source>
        <dbReference type="ARBA" id="ARBA00022723"/>
    </source>
</evidence>
<evidence type="ECO:0000259" key="14">
    <source>
        <dbReference type="Pfam" id="PF10509"/>
    </source>
</evidence>
<evidence type="ECO:0000256" key="8">
    <source>
        <dbReference type="ARBA" id="ARBA00023144"/>
    </source>
</evidence>
<dbReference type="AlphaFoldDB" id="A0A239W4X2"/>
<dbReference type="GO" id="GO:0005829">
    <property type="term" value="C:cytosol"/>
    <property type="evidence" value="ECO:0007669"/>
    <property type="project" value="TreeGrafter"/>
</dbReference>
<evidence type="ECO:0000256" key="9">
    <source>
        <dbReference type="ARBA" id="ARBA00023277"/>
    </source>
</evidence>
<dbReference type="GO" id="GO:0046872">
    <property type="term" value="F:metal ion binding"/>
    <property type="evidence" value="ECO:0007669"/>
    <property type="project" value="UniProtKB-KW"/>
</dbReference>
<dbReference type="Pfam" id="PF08544">
    <property type="entry name" value="GHMP_kinases_C"/>
    <property type="match status" value="1"/>
</dbReference>
<dbReference type="GO" id="GO:0005524">
    <property type="term" value="F:ATP binding"/>
    <property type="evidence" value="ECO:0007669"/>
    <property type="project" value="UniProtKB-UniRule"/>
</dbReference>
<feature type="domain" description="GHMP kinase N-terminal" evidence="12">
    <location>
        <begin position="136"/>
        <end position="221"/>
    </location>
</feature>
<dbReference type="InterPro" id="IPR020568">
    <property type="entry name" value="Ribosomal_Su5_D2-typ_SF"/>
</dbReference>
<evidence type="ECO:0000313" key="15">
    <source>
        <dbReference type="EMBL" id="SNV29625.1"/>
    </source>
</evidence>
<accession>A0A239W4X2</accession>
<dbReference type="InterPro" id="IPR013750">
    <property type="entry name" value="GHMP_kinase_C_dom"/>
</dbReference>
<dbReference type="PROSITE" id="PS00627">
    <property type="entry name" value="GHMP_KINASES_ATP"/>
    <property type="match status" value="1"/>
</dbReference>
<dbReference type="Gene3D" id="3.30.230.10">
    <property type="match status" value="1"/>
</dbReference>
<keyword evidence="6" id="KW-0067">ATP-binding</keyword>
<evidence type="ECO:0000259" key="12">
    <source>
        <dbReference type="Pfam" id="PF00288"/>
    </source>
</evidence>
<dbReference type="PROSITE" id="PS00106">
    <property type="entry name" value="GALACTOKINASE"/>
    <property type="match status" value="1"/>
</dbReference>
<dbReference type="KEGG" id="cgrn:4412665_00309"/>
<evidence type="ECO:0000256" key="1">
    <source>
        <dbReference type="ARBA" id="ARBA00006566"/>
    </source>
</evidence>
<dbReference type="SUPFAM" id="SSF54211">
    <property type="entry name" value="Ribosomal protein S5 domain 2-like"/>
    <property type="match status" value="1"/>
</dbReference>
<dbReference type="EMBL" id="LT906441">
    <property type="protein sequence ID" value="SNV29625.1"/>
    <property type="molecule type" value="Genomic_DNA"/>
</dbReference>
<dbReference type="Proteomes" id="UP000215332">
    <property type="component" value="Chromosome 1"/>
</dbReference>
<dbReference type="Gene3D" id="3.30.70.890">
    <property type="entry name" value="GHMP kinase, C-terminal domain"/>
    <property type="match status" value="1"/>
</dbReference>
<dbReference type="InterPro" id="IPR006206">
    <property type="entry name" value="Mevalonate/galactokinase"/>
</dbReference>
<dbReference type="InterPro" id="IPR014721">
    <property type="entry name" value="Ribsml_uS5_D2-typ_fold_subgr"/>
</dbReference>
<keyword evidence="3" id="KW-0479">Metal-binding</keyword>
<sequence>MDHRSIESDDAETPTQQTAHAQQRSTGSPNTETAWSRGQGARKAADLFTEQYATAPHGVWASPGRVNLIGEHTDYNGGLCLPIALPHATYAAMSRRDDDVVRICSRVHGEVVTWQGTLGEILRRKVKGWTAYTAGVVWGFHDAGYQCTGFDVALESCVPLGAGLSSSAAVECAVALGLDELDGFGLAADDRGRAELVDIAVATENTVVGAPTGGLDQAASLRTQEGRALLLDCMDASTRQVPFDLAASGLQLLVIDTRAKHSLNDGQYASRRASCEQAAALLGVDTLRQIDDLGAAIAMMPDATTAARVRHVVTEIQRVQDFVALMDAGRVLDVGPLMNESHESLRDDYEVSCAELDVAVAAARSAGALGARMTGGGFGGSAIALVREVDGAAVQDAVRAQYREHGFTAPKIHGVTPGRSGARVS</sequence>
<dbReference type="InterPro" id="IPR036554">
    <property type="entry name" value="GHMP_kinase_C_sf"/>
</dbReference>
<feature type="region of interest" description="Disordered" evidence="11">
    <location>
        <begin position="1"/>
        <end position="40"/>
    </location>
</feature>
<evidence type="ECO:0000256" key="4">
    <source>
        <dbReference type="ARBA" id="ARBA00022741"/>
    </source>
</evidence>
<organism evidence="15 16">
    <name type="scientific">Cutibacterium granulosum</name>
    <dbReference type="NCBI Taxonomy" id="33011"/>
    <lineage>
        <taxon>Bacteria</taxon>
        <taxon>Bacillati</taxon>
        <taxon>Actinomycetota</taxon>
        <taxon>Actinomycetes</taxon>
        <taxon>Propionibacteriales</taxon>
        <taxon>Propionibacteriaceae</taxon>
        <taxon>Cutibacterium</taxon>
    </lineage>
</organism>
<comment type="similarity">
    <text evidence="1">Belongs to the GHMP kinase family. GalK subfamily.</text>
</comment>
<dbReference type="InterPro" id="IPR019741">
    <property type="entry name" value="Galactokinase_CS"/>
</dbReference>
<dbReference type="PRINTS" id="PR00959">
    <property type="entry name" value="MEVGALKINASE"/>
</dbReference>
<name>A0A239W4X2_9ACTN</name>
<dbReference type="SUPFAM" id="SSF55060">
    <property type="entry name" value="GHMP Kinase, C-terminal domain"/>
    <property type="match status" value="1"/>
</dbReference>
<dbReference type="PIRSF" id="PIRSF000530">
    <property type="entry name" value="Galactokinase"/>
    <property type="match status" value="1"/>
</dbReference>
<dbReference type="PANTHER" id="PTHR10457">
    <property type="entry name" value="MEVALONATE KINASE/GALACTOKINASE"/>
    <property type="match status" value="1"/>
</dbReference>
<evidence type="ECO:0000256" key="11">
    <source>
        <dbReference type="SAM" id="MobiDB-lite"/>
    </source>
</evidence>
<dbReference type="RefSeq" id="WP_414836108.1">
    <property type="nucleotide sequence ID" value="NZ_LT906441.1"/>
</dbReference>
<keyword evidence="5 15" id="KW-0418">Kinase</keyword>
<dbReference type="FunFam" id="3.30.70.890:FF:000001">
    <property type="entry name" value="Galactokinase"/>
    <property type="match status" value="1"/>
</dbReference>
<feature type="domain" description="Galactokinase N-terminal" evidence="14">
    <location>
        <begin position="47"/>
        <end position="95"/>
    </location>
</feature>
<evidence type="ECO:0000313" key="16">
    <source>
        <dbReference type="Proteomes" id="UP000215332"/>
    </source>
</evidence>
<dbReference type="InterPro" id="IPR006204">
    <property type="entry name" value="GHMP_kinase_N_dom"/>
</dbReference>
<evidence type="ECO:0000256" key="10">
    <source>
        <dbReference type="NCBIfam" id="TIGR00131"/>
    </source>
</evidence>
<dbReference type="InterPro" id="IPR000705">
    <property type="entry name" value="Galactokinase"/>
</dbReference>
<evidence type="ECO:0000256" key="5">
    <source>
        <dbReference type="ARBA" id="ARBA00022777"/>
    </source>
</evidence>
<keyword evidence="9" id="KW-0119">Carbohydrate metabolism</keyword>
<dbReference type="PANTHER" id="PTHR10457:SF7">
    <property type="entry name" value="GALACTOKINASE-RELATED"/>
    <property type="match status" value="1"/>
</dbReference>
<dbReference type="GO" id="GO:0006012">
    <property type="term" value="P:galactose metabolic process"/>
    <property type="evidence" value="ECO:0007669"/>
    <property type="project" value="UniProtKB-UniRule"/>
</dbReference>
<dbReference type="NCBIfam" id="TIGR00131">
    <property type="entry name" value="gal_kin"/>
    <property type="match status" value="1"/>
</dbReference>
<dbReference type="PRINTS" id="PR00473">
    <property type="entry name" value="GALCTOKINASE"/>
</dbReference>
<keyword evidence="7" id="KW-0460">Magnesium</keyword>
<dbReference type="eggNOG" id="COG0153">
    <property type="taxonomic scope" value="Bacteria"/>
</dbReference>
<dbReference type="EC" id="2.7.1.6" evidence="10"/>
<dbReference type="Pfam" id="PF10509">
    <property type="entry name" value="GalKase_gal_bdg"/>
    <property type="match status" value="1"/>
</dbReference>
<protein>
    <recommendedName>
        <fullName evidence="10">Galactokinase</fullName>
        <ecNumber evidence="10">2.7.1.6</ecNumber>
    </recommendedName>
</protein>
<evidence type="ECO:0000259" key="13">
    <source>
        <dbReference type="Pfam" id="PF08544"/>
    </source>
</evidence>
<dbReference type="GO" id="GO:0004335">
    <property type="term" value="F:galactokinase activity"/>
    <property type="evidence" value="ECO:0007669"/>
    <property type="project" value="UniProtKB-UniRule"/>
</dbReference>
<reference evidence="15 16" key="1">
    <citation type="submission" date="2017-06" db="EMBL/GenBank/DDBJ databases">
        <authorList>
            <consortium name="Pathogen Informatics"/>
        </authorList>
    </citation>
    <scope>NUCLEOTIDE SEQUENCE [LARGE SCALE GENOMIC DNA]</scope>
    <source>
        <strain evidence="15 16">NCTC11865</strain>
    </source>
</reference>
<evidence type="ECO:0000256" key="7">
    <source>
        <dbReference type="ARBA" id="ARBA00022842"/>
    </source>
</evidence>